<evidence type="ECO:0000256" key="7">
    <source>
        <dbReference type="ARBA" id="ARBA00022882"/>
    </source>
</evidence>
<evidence type="ECO:0000256" key="12">
    <source>
        <dbReference type="ARBA" id="ARBA00023303"/>
    </source>
</evidence>
<dbReference type="GO" id="GO:0005242">
    <property type="term" value="F:inward rectifier potassium channel activity"/>
    <property type="evidence" value="ECO:0007669"/>
    <property type="project" value="TreeGrafter"/>
</dbReference>
<keyword evidence="2" id="KW-0813">Transport</keyword>
<dbReference type="Gene3D" id="1.10.287.70">
    <property type="match status" value="1"/>
</dbReference>
<keyword evidence="11 14" id="KW-0472">Membrane</keyword>
<dbReference type="InterPro" id="IPR005821">
    <property type="entry name" value="Ion_trans_dom"/>
</dbReference>
<dbReference type="GO" id="GO:0042391">
    <property type="term" value="P:regulation of membrane potential"/>
    <property type="evidence" value="ECO:0007669"/>
    <property type="project" value="TreeGrafter"/>
</dbReference>
<dbReference type="SUPFAM" id="SSF81324">
    <property type="entry name" value="Voltage-gated potassium channels"/>
    <property type="match status" value="1"/>
</dbReference>
<keyword evidence="12" id="KW-0407">Ion channel</keyword>
<feature type="transmembrane region" description="Helical" evidence="14">
    <location>
        <begin position="456"/>
        <end position="480"/>
    </location>
</feature>
<sequence length="800" mass="89967">MPVRRGHIAPKNTYIDTLIKKFDNQYEVKQCEVTITPLTDEFGRVSLHIIFFEAVEETHLEKRQTRCTSARRISSIATMIFHRGKDPPRNNLKRIHQMSQSVRHELLPKEVVLSRRPSENIPAGSNHKMSISSLFINDLKSLSEPANTEKSARFDSLSVETANSVTIRSSVQTSRASMANEPIKKSEVRPKSCSNAPPLWSDHQSSETESTTDRARPASAVLGGRCSRYALPSLLARGSRLISAPASQTSIVLSDAGTLQVVLGKHGDQAKSHVTDTFAKILSLDKDLHEKRKLESKRMHKYTIKHYSPIRAVWDWFILLLVIYTVIFTPYMTAFLLNYKGFNCTHPHRRSPGHRTILGTVDIMVDIMFVCDIIINFRTTYVNKNDEVVSNPKKIATHYLKGWFLIDLVAAIPFDALFFRSQEKQPTALIGLLKSARLLRLINVARKLDRYSEYGTAILVLLTSVFVLIAHWLACIWYAIGNAEHQHSSTKIGWLATLAEQTRQFYNESPCSGPTLQTKYITALYFTFSSLTSIGFGNVSPNTNAEKIFSIVVMLVGSLMYASIFGNVSAIIQRLYSGTARYHAQMLRIKEFIRFHQIPGQLRQRLEEYFIHAWAYTYGIDMSVVQRSFPECLQSDICMHVYKTMLKTTRAFEANALELLSKSSLPTCSSLGHVAQSGRVFWLGCDGDVFAACCLSGCPALLWCLDGHKLSTLPVPSVRAGLAEFPSAPLPQSSRLYGSSTCNKYQQMEEAAVCTCDQNAFSNKTHALRRGVELAYSYQSVVSVFLYAIRCPIFVFATDR</sequence>
<dbReference type="PANTHER" id="PTHR10217">
    <property type="entry name" value="VOLTAGE AND LIGAND GATED POTASSIUM CHANNEL"/>
    <property type="match status" value="1"/>
</dbReference>
<name>W6V981_ECHGR</name>
<dbReference type="FunFam" id="1.10.287.70:FF:000020">
    <property type="entry name" value="Potassium channel, voltage-gated eag-related subfamily H, member 7"/>
    <property type="match status" value="1"/>
</dbReference>
<dbReference type="STRING" id="6210.W6V981"/>
<evidence type="ECO:0000256" key="2">
    <source>
        <dbReference type="ARBA" id="ARBA00022448"/>
    </source>
</evidence>
<evidence type="ECO:0000256" key="5">
    <source>
        <dbReference type="ARBA" id="ARBA00022692"/>
    </source>
</evidence>
<evidence type="ECO:0000256" key="14">
    <source>
        <dbReference type="SAM" id="Phobius"/>
    </source>
</evidence>
<evidence type="ECO:0000256" key="13">
    <source>
        <dbReference type="SAM" id="MobiDB-lite"/>
    </source>
</evidence>
<dbReference type="SUPFAM" id="SSF51206">
    <property type="entry name" value="cAMP-binding domain-like"/>
    <property type="match status" value="1"/>
</dbReference>
<evidence type="ECO:0000256" key="11">
    <source>
        <dbReference type="ARBA" id="ARBA00023136"/>
    </source>
</evidence>
<feature type="transmembrane region" description="Helical" evidence="14">
    <location>
        <begin position="548"/>
        <end position="572"/>
    </location>
</feature>
<evidence type="ECO:0000256" key="1">
    <source>
        <dbReference type="ARBA" id="ARBA00004651"/>
    </source>
</evidence>
<evidence type="ECO:0000256" key="4">
    <source>
        <dbReference type="ARBA" id="ARBA00022538"/>
    </source>
</evidence>
<feature type="transmembrane region" description="Helical" evidence="14">
    <location>
        <begin position="316"/>
        <end position="337"/>
    </location>
</feature>
<comment type="subcellular location">
    <subcellularLocation>
        <location evidence="1">Cell membrane</location>
        <topology evidence="1">Multi-pass membrane protein</topology>
    </subcellularLocation>
</comment>
<dbReference type="EMBL" id="APAU02000008">
    <property type="protein sequence ID" value="EUB63124.1"/>
    <property type="molecule type" value="Genomic_DNA"/>
</dbReference>
<keyword evidence="9 14" id="KW-1133">Transmembrane helix</keyword>
<feature type="domain" description="Ion transport" evidence="15">
    <location>
        <begin position="313"/>
        <end position="577"/>
    </location>
</feature>
<organism evidence="16 17">
    <name type="scientific">Echinococcus granulosus</name>
    <name type="common">Hydatid tapeworm</name>
    <dbReference type="NCBI Taxonomy" id="6210"/>
    <lineage>
        <taxon>Eukaryota</taxon>
        <taxon>Metazoa</taxon>
        <taxon>Spiralia</taxon>
        <taxon>Lophotrochozoa</taxon>
        <taxon>Platyhelminthes</taxon>
        <taxon>Cestoda</taxon>
        <taxon>Eucestoda</taxon>
        <taxon>Cyclophyllidea</taxon>
        <taxon>Taeniidae</taxon>
        <taxon>Echinococcus</taxon>
        <taxon>Echinococcus granulosus group</taxon>
    </lineage>
</organism>
<dbReference type="GO" id="GO:0034702">
    <property type="term" value="C:monoatomic ion channel complex"/>
    <property type="evidence" value="ECO:0007669"/>
    <property type="project" value="UniProtKB-KW"/>
</dbReference>
<dbReference type="AlphaFoldDB" id="W6V981"/>
<evidence type="ECO:0000256" key="9">
    <source>
        <dbReference type="ARBA" id="ARBA00022989"/>
    </source>
</evidence>
<evidence type="ECO:0000256" key="10">
    <source>
        <dbReference type="ARBA" id="ARBA00023065"/>
    </source>
</evidence>
<dbReference type="InterPro" id="IPR003967">
    <property type="entry name" value="K_chnl_volt-dep_ERG"/>
</dbReference>
<dbReference type="InterPro" id="IPR003938">
    <property type="entry name" value="K_chnl_volt-dep_EAG/ELK/ERG"/>
</dbReference>
<dbReference type="PANTHER" id="PTHR10217:SF548">
    <property type="entry name" value="GH12235P"/>
    <property type="match status" value="1"/>
</dbReference>
<keyword evidence="17" id="KW-1185">Reference proteome</keyword>
<keyword evidence="10" id="KW-0406">Ion transport</keyword>
<keyword evidence="6" id="KW-0631">Potassium channel</keyword>
<evidence type="ECO:0000256" key="3">
    <source>
        <dbReference type="ARBA" id="ARBA00022475"/>
    </source>
</evidence>
<protein>
    <submittedName>
        <fullName evidence="16">Potassium voltage-gated channel subfamily H member 7</fullName>
    </submittedName>
</protein>
<dbReference type="FunFam" id="1.10.1200.260:FF:000001">
    <property type="entry name" value="Potassium voltage-gated channel subfamily H member 7"/>
    <property type="match status" value="1"/>
</dbReference>
<dbReference type="GO" id="GO:0005886">
    <property type="term" value="C:plasma membrane"/>
    <property type="evidence" value="ECO:0007669"/>
    <property type="project" value="UniProtKB-SubCell"/>
</dbReference>
<dbReference type="RefSeq" id="XP_024354320.1">
    <property type="nucleotide sequence ID" value="XM_024491177.1"/>
</dbReference>
<keyword evidence="4" id="KW-0633">Potassium transport</keyword>
<keyword evidence="7" id="KW-0851">Voltage-gated channel</keyword>
<dbReference type="Gene3D" id="1.10.1200.260">
    <property type="match status" value="1"/>
</dbReference>
<dbReference type="Pfam" id="PF00520">
    <property type="entry name" value="Ion_trans"/>
    <property type="match status" value="1"/>
</dbReference>
<reference evidence="16 17" key="1">
    <citation type="journal article" date="2013" name="Nat. Genet.">
        <title>The genome of the hydatid tapeworm Echinococcus granulosus.</title>
        <authorList>
            <person name="Zheng H."/>
            <person name="Zhang W."/>
            <person name="Zhang L."/>
            <person name="Zhang Z."/>
            <person name="Li J."/>
            <person name="Lu G."/>
            <person name="Zhu Y."/>
            <person name="Wang Y."/>
            <person name="Huang Y."/>
            <person name="Liu J."/>
            <person name="Kang H."/>
            <person name="Chen J."/>
            <person name="Wang L."/>
            <person name="Chen A."/>
            <person name="Yu S."/>
            <person name="Gao Z."/>
            <person name="Jin L."/>
            <person name="Gu W."/>
            <person name="Wang Z."/>
            <person name="Zhao L."/>
            <person name="Shi B."/>
            <person name="Wen H."/>
            <person name="Lin R."/>
            <person name="Jones M.K."/>
            <person name="Brejova B."/>
            <person name="Vinar T."/>
            <person name="Zhao G."/>
            <person name="McManus D.P."/>
            <person name="Chen Z."/>
            <person name="Zhou Y."/>
            <person name="Wang S."/>
        </authorList>
    </citation>
    <scope>NUCLEOTIDE SEQUENCE [LARGE SCALE GENOMIC DNA]</scope>
</reference>
<dbReference type="OMA" id="EWATNTS"/>
<dbReference type="PRINTS" id="PR01470">
    <property type="entry name" value="ERGCHANNEL"/>
</dbReference>
<evidence type="ECO:0000256" key="8">
    <source>
        <dbReference type="ARBA" id="ARBA00022958"/>
    </source>
</evidence>
<keyword evidence="8" id="KW-0630">Potassium</keyword>
<dbReference type="OrthoDB" id="432483at2759"/>
<keyword evidence="3" id="KW-1003">Cell membrane</keyword>
<evidence type="ECO:0000256" key="6">
    <source>
        <dbReference type="ARBA" id="ARBA00022826"/>
    </source>
</evidence>
<gene>
    <name evidence="16" type="ORF">EGR_01928</name>
</gene>
<keyword evidence="5 14" id="KW-0812">Transmembrane</keyword>
<dbReference type="KEGG" id="egl:EGR_01928"/>
<dbReference type="Proteomes" id="UP000019149">
    <property type="component" value="Unassembled WGS sequence"/>
</dbReference>
<feature type="region of interest" description="Disordered" evidence="13">
    <location>
        <begin position="165"/>
        <end position="218"/>
    </location>
</feature>
<comment type="caution">
    <text evidence="16">The sequence shown here is derived from an EMBL/GenBank/DDBJ whole genome shotgun (WGS) entry which is preliminary data.</text>
</comment>
<dbReference type="GeneID" id="36337643"/>
<feature type="compositionally biased region" description="Polar residues" evidence="13">
    <location>
        <begin position="165"/>
        <end position="177"/>
    </location>
</feature>
<dbReference type="InterPro" id="IPR018490">
    <property type="entry name" value="cNMP-bd_dom_sf"/>
</dbReference>
<evidence type="ECO:0000313" key="16">
    <source>
        <dbReference type="EMBL" id="EUB63124.1"/>
    </source>
</evidence>
<evidence type="ECO:0000259" key="15">
    <source>
        <dbReference type="Pfam" id="PF00520"/>
    </source>
</evidence>
<dbReference type="PRINTS" id="PR01463">
    <property type="entry name" value="EAGCHANLFMLY"/>
</dbReference>
<proteinExistence type="predicted"/>
<evidence type="ECO:0000313" key="17">
    <source>
        <dbReference type="Proteomes" id="UP000019149"/>
    </source>
</evidence>
<dbReference type="CTD" id="36337643"/>
<dbReference type="InterPro" id="IPR050818">
    <property type="entry name" value="KCNH_animal-type"/>
</dbReference>
<accession>W6V981</accession>